<dbReference type="Proteomes" id="UP001642360">
    <property type="component" value="Unassembled WGS sequence"/>
</dbReference>
<organism evidence="1 3">
    <name type="scientific">Ilex paraguariensis</name>
    <name type="common">yerba mate</name>
    <dbReference type="NCBI Taxonomy" id="185542"/>
    <lineage>
        <taxon>Eukaryota</taxon>
        <taxon>Viridiplantae</taxon>
        <taxon>Streptophyta</taxon>
        <taxon>Embryophyta</taxon>
        <taxon>Tracheophyta</taxon>
        <taxon>Spermatophyta</taxon>
        <taxon>Magnoliopsida</taxon>
        <taxon>eudicotyledons</taxon>
        <taxon>Gunneridae</taxon>
        <taxon>Pentapetalae</taxon>
        <taxon>asterids</taxon>
        <taxon>campanulids</taxon>
        <taxon>Aquifoliales</taxon>
        <taxon>Aquifoliaceae</taxon>
        <taxon>Ilex</taxon>
    </lineage>
</organism>
<evidence type="ECO:0000313" key="2">
    <source>
        <dbReference type="EMBL" id="CAK9162331.1"/>
    </source>
</evidence>
<dbReference type="EMBL" id="CAUOFW020000714">
    <property type="protein sequence ID" value="CAK9135496.1"/>
    <property type="molecule type" value="Genomic_DNA"/>
</dbReference>
<evidence type="ECO:0000313" key="1">
    <source>
        <dbReference type="EMBL" id="CAK9135496.1"/>
    </source>
</evidence>
<reference evidence="1 3" key="1">
    <citation type="submission" date="2024-02" db="EMBL/GenBank/DDBJ databases">
        <authorList>
            <person name="Vignale AGUSTIN F."/>
            <person name="Sosa J E."/>
            <person name="Modenutti C."/>
        </authorList>
    </citation>
    <scope>NUCLEOTIDE SEQUENCE [LARGE SCALE GENOMIC DNA]</scope>
</reference>
<protein>
    <submittedName>
        <fullName evidence="1">Uncharacterized protein</fullName>
    </submittedName>
</protein>
<proteinExistence type="predicted"/>
<gene>
    <name evidence="1" type="ORF">ILEXP_LOCUS2447</name>
    <name evidence="2" type="ORF">ILEXP_LOCUS31195</name>
</gene>
<dbReference type="PANTHER" id="PTHR33499">
    <property type="entry name" value="OS12G0282400 PROTEIN-RELATED"/>
    <property type="match status" value="1"/>
</dbReference>
<comment type="caution">
    <text evidence="1">The sequence shown here is derived from an EMBL/GenBank/DDBJ whole genome shotgun (WGS) entry which is preliminary data.</text>
</comment>
<sequence>MGPANLGREDGGKTRGITFVKKRRAGKKLEVYIPPKLMRAVSNNAQQLITELGIIVKQMAPLQFPKWKAIPIDDKKKKWYASKQKFTLKEDPCIEEAIYQQLNRQYRDHLHRLHKNYYCKYATNEIRLQNCLPDASPNG</sequence>
<name>A0ABC8QS18_9AQUA</name>
<dbReference type="EMBL" id="CAUOFW020003836">
    <property type="protein sequence ID" value="CAK9162331.1"/>
    <property type="molecule type" value="Genomic_DNA"/>
</dbReference>
<dbReference type="PANTHER" id="PTHR33499:SF43">
    <property type="entry name" value="TRANSPOSASE, PTTA_EN_SPM, PLANT"/>
    <property type="match status" value="1"/>
</dbReference>
<accession>A0ABC8QS18</accession>
<keyword evidence="3" id="KW-1185">Reference proteome</keyword>
<evidence type="ECO:0000313" key="3">
    <source>
        <dbReference type="Proteomes" id="UP001642360"/>
    </source>
</evidence>
<dbReference type="AlphaFoldDB" id="A0ABC8QS18"/>